<evidence type="ECO:0000313" key="3">
    <source>
        <dbReference type="Proteomes" id="UP001221757"/>
    </source>
</evidence>
<evidence type="ECO:0000256" key="1">
    <source>
        <dbReference type="SAM" id="MobiDB-lite"/>
    </source>
</evidence>
<gene>
    <name evidence="2" type="ORF">B0H17DRAFT_1212974</name>
</gene>
<protein>
    <submittedName>
        <fullName evidence="2">Uncharacterized protein</fullName>
    </submittedName>
</protein>
<dbReference type="AlphaFoldDB" id="A0AAD7CQY2"/>
<feature type="compositionally biased region" description="Acidic residues" evidence="1">
    <location>
        <begin position="124"/>
        <end position="134"/>
    </location>
</feature>
<keyword evidence="3" id="KW-1185">Reference proteome</keyword>
<accession>A0AAD7CQY2</accession>
<proteinExistence type="predicted"/>
<organism evidence="2 3">
    <name type="scientific">Mycena rosella</name>
    <name type="common">Pink bonnet</name>
    <name type="synonym">Agaricus rosellus</name>
    <dbReference type="NCBI Taxonomy" id="1033263"/>
    <lineage>
        <taxon>Eukaryota</taxon>
        <taxon>Fungi</taxon>
        <taxon>Dikarya</taxon>
        <taxon>Basidiomycota</taxon>
        <taxon>Agaricomycotina</taxon>
        <taxon>Agaricomycetes</taxon>
        <taxon>Agaricomycetidae</taxon>
        <taxon>Agaricales</taxon>
        <taxon>Marasmiineae</taxon>
        <taxon>Mycenaceae</taxon>
        <taxon>Mycena</taxon>
    </lineage>
</organism>
<evidence type="ECO:0000313" key="2">
    <source>
        <dbReference type="EMBL" id="KAJ7659372.1"/>
    </source>
</evidence>
<dbReference type="EMBL" id="JARKIE010000272">
    <property type="protein sequence ID" value="KAJ7659372.1"/>
    <property type="molecule type" value="Genomic_DNA"/>
</dbReference>
<comment type="caution">
    <text evidence="2">The sequence shown here is derived from an EMBL/GenBank/DDBJ whole genome shotgun (WGS) entry which is preliminary data.</text>
</comment>
<feature type="region of interest" description="Disordered" evidence="1">
    <location>
        <begin position="156"/>
        <end position="185"/>
    </location>
</feature>
<feature type="region of interest" description="Disordered" evidence="1">
    <location>
        <begin position="113"/>
        <end position="135"/>
    </location>
</feature>
<sequence>MARTKNVRPKEMFKRYDPDSVPETIPFPELARVATTKGKEAAVPTLNEHQRSWILDVGVRDVDLPGLKGKAASHFYDRLKNNAFDAKAFLHKVQSQDRAEEAALPALVAAWKQKNKKESSGTADDGDTSDQEADEGGRAALLRGYSKAGWRILSATSDRRDSRRRKAKQDDAGGSTHAGGSTPEAPALSKLLGLAAYTGRDKFRDDRHNVIYELSTTLPGANAGGKFRKAEGLLWAKEDQVSWEAAAAVVEDIDWADDGWSRAEAVPDDICVGQKFKQLNAQLVKDSVVAMHAWAEKPLTEYVATREASVKDTRPIFPLSAEALDDVTPKILTQTVTTFLAESYEAVFGAGDIPWAAIASAPDDFYDAAQPPLRFTATGLAGLTRPQCYDLASTLVSGTPVAFSNASAAAYSHPGTLSNAAAAAYSDASTLANAAAAAYSDASTLANAASAAAAAAASSY</sequence>
<name>A0AAD7CQY2_MYCRO</name>
<reference evidence="2" key="1">
    <citation type="submission" date="2023-03" db="EMBL/GenBank/DDBJ databases">
        <title>Massive genome expansion in bonnet fungi (Mycena s.s.) driven by repeated elements and novel gene families across ecological guilds.</title>
        <authorList>
            <consortium name="Lawrence Berkeley National Laboratory"/>
            <person name="Harder C.B."/>
            <person name="Miyauchi S."/>
            <person name="Viragh M."/>
            <person name="Kuo A."/>
            <person name="Thoen E."/>
            <person name="Andreopoulos B."/>
            <person name="Lu D."/>
            <person name="Skrede I."/>
            <person name="Drula E."/>
            <person name="Henrissat B."/>
            <person name="Morin E."/>
            <person name="Kohler A."/>
            <person name="Barry K."/>
            <person name="LaButti K."/>
            <person name="Morin E."/>
            <person name="Salamov A."/>
            <person name="Lipzen A."/>
            <person name="Mereny Z."/>
            <person name="Hegedus B."/>
            <person name="Baldrian P."/>
            <person name="Stursova M."/>
            <person name="Weitz H."/>
            <person name="Taylor A."/>
            <person name="Grigoriev I.V."/>
            <person name="Nagy L.G."/>
            <person name="Martin F."/>
            <person name="Kauserud H."/>
        </authorList>
    </citation>
    <scope>NUCLEOTIDE SEQUENCE</scope>
    <source>
        <strain evidence="2">CBHHK067</strain>
    </source>
</reference>
<dbReference type="Proteomes" id="UP001221757">
    <property type="component" value="Unassembled WGS sequence"/>
</dbReference>